<reference evidence="3 4" key="1">
    <citation type="submission" date="2017-06" db="EMBL/GenBank/DDBJ databases">
        <authorList>
            <person name="Kim H.J."/>
            <person name="Triplett B.A."/>
        </authorList>
    </citation>
    <scope>NUCLEOTIDE SEQUENCE [LARGE SCALE GENOMIC DNA]</scope>
    <source>
        <strain evidence="3 4">DSM 29052</strain>
    </source>
</reference>
<evidence type="ECO:0000256" key="1">
    <source>
        <dbReference type="SAM" id="SignalP"/>
    </source>
</evidence>
<dbReference type="Pfam" id="PF07589">
    <property type="entry name" value="PEP-CTERM"/>
    <property type="match status" value="1"/>
</dbReference>
<dbReference type="InterPro" id="IPR013424">
    <property type="entry name" value="Ice-binding_C"/>
</dbReference>
<evidence type="ECO:0000259" key="2">
    <source>
        <dbReference type="Pfam" id="PF07589"/>
    </source>
</evidence>
<feature type="signal peptide" evidence="1">
    <location>
        <begin position="1"/>
        <end position="25"/>
    </location>
</feature>
<evidence type="ECO:0000313" key="3">
    <source>
        <dbReference type="EMBL" id="SNR32852.1"/>
    </source>
</evidence>
<feature type="chain" id="PRO_5012285870" evidence="1">
    <location>
        <begin position="26"/>
        <end position="241"/>
    </location>
</feature>
<sequence>MRMLNIMTAVSAAVLSVSLASTASASTVVTIDTFDVTSTAVDDGGGFLPNAVQVSGASILGGFRDTQAANNTGEFLGTVAKTNGSSSGFLNVSNGAGTSGSGTFTWDGDDSPTSVNTFGLGGVDLSLGVNDSFAFDVISIDAPFLFSLQLWDADSSSTALKTFQVSDAGTTQYILFSEFSGIDFTNVGAIQLILAGGNNSDIEINEFSATIVPPATVPLPASIPLLMVGLGALGLMRRKNS</sequence>
<feature type="domain" description="Ice-binding protein C-terminal" evidence="2">
    <location>
        <begin position="216"/>
        <end position="239"/>
    </location>
</feature>
<proteinExistence type="predicted"/>
<dbReference type="EMBL" id="FZNN01000002">
    <property type="protein sequence ID" value="SNR32852.1"/>
    <property type="molecule type" value="Genomic_DNA"/>
</dbReference>
<keyword evidence="1" id="KW-0732">Signal</keyword>
<dbReference type="InterPro" id="IPR022472">
    <property type="entry name" value="VPLPA-CTERM"/>
</dbReference>
<keyword evidence="4" id="KW-1185">Reference proteome</keyword>
<name>A0A238VEL8_9RHOB</name>
<dbReference type="NCBIfam" id="TIGR03370">
    <property type="entry name" value="VPLPA-CTERM"/>
    <property type="match status" value="1"/>
</dbReference>
<organism evidence="3 4">
    <name type="scientific">Puniceibacterium sediminis</name>
    <dbReference type="NCBI Taxonomy" id="1608407"/>
    <lineage>
        <taxon>Bacteria</taxon>
        <taxon>Pseudomonadati</taxon>
        <taxon>Pseudomonadota</taxon>
        <taxon>Alphaproteobacteria</taxon>
        <taxon>Rhodobacterales</taxon>
        <taxon>Paracoccaceae</taxon>
        <taxon>Puniceibacterium</taxon>
    </lineage>
</organism>
<dbReference type="AlphaFoldDB" id="A0A238VEL8"/>
<dbReference type="OrthoDB" id="7871542at2"/>
<accession>A0A238VEL8</accession>
<dbReference type="Proteomes" id="UP000198417">
    <property type="component" value="Unassembled WGS sequence"/>
</dbReference>
<gene>
    <name evidence="3" type="ORF">SAMN06265370_10259</name>
</gene>
<evidence type="ECO:0000313" key="4">
    <source>
        <dbReference type="Proteomes" id="UP000198417"/>
    </source>
</evidence>
<dbReference type="RefSeq" id="WP_089269043.1">
    <property type="nucleotide sequence ID" value="NZ_FZNN01000002.1"/>
</dbReference>
<protein>
    <submittedName>
        <fullName evidence="3">VPLPA-CTERM protein sorting domain-containing protein</fullName>
    </submittedName>
</protein>